<accession>A0A0C3EA59</accession>
<dbReference type="InParanoid" id="A0A0C3EA59"/>
<dbReference type="SUPFAM" id="SSF56672">
    <property type="entry name" value="DNA/RNA polymerases"/>
    <property type="match status" value="1"/>
</dbReference>
<dbReference type="OrthoDB" id="2616143at2759"/>
<feature type="non-terminal residue" evidence="1">
    <location>
        <position position="1"/>
    </location>
</feature>
<dbReference type="STRING" id="1036808.A0A0C3EA59"/>
<evidence type="ECO:0008006" key="3">
    <source>
        <dbReference type="Google" id="ProtNLM"/>
    </source>
</evidence>
<dbReference type="Proteomes" id="UP000053989">
    <property type="component" value="Unassembled WGS sequence"/>
</dbReference>
<keyword evidence="2" id="KW-1185">Reference proteome</keyword>
<dbReference type="PANTHER" id="PTHR33050:SF7">
    <property type="entry name" value="RIBONUCLEASE H"/>
    <property type="match status" value="1"/>
</dbReference>
<sequence length="188" mass="20664">NHSNIVDHLVDIRAYILDELRLGRFSGPFSASELSRKIGPFRSSPFQIVAKPGLKGTPPKIRVCRNLSYKGPSGRSVNDEIDSDDFPTRWGSAELTAMVIARAPPGSQAASLDIEAAYRGITISPDHKRFLVVMFEDLLYLDHTLPLGLTSASGLQGEVSDAIVDIWNALNVGPMLKWVDDFVIFRSP</sequence>
<dbReference type="InterPro" id="IPR052055">
    <property type="entry name" value="Hepadnavirus_pol/RT"/>
</dbReference>
<dbReference type="PANTHER" id="PTHR33050">
    <property type="entry name" value="REVERSE TRANSCRIPTASE DOMAIN-CONTAINING PROTEIN"/>
    <property type="match status" value="1"/>
</dbReference>
<name>A0A0C3EA59_9AGAM</name>
<gene>
    <name evidence="1" type="ORF">SCLCIDRAFT_59433</name>
</gene>
<evidence type="ECO:0000313" key="1">
    <source>
        <dbReference type="EMBL" id="KIM64881.1"/>
    </source>
</evidence>
<reference evidence="2" key="2">
    <citation type="submission" date="2015-01" db="EMBL/GenBank/DDBJ databases">
        <title>Evolutionary Origins and Diversification of the Mycorrhizal Mutualists.</title>
        <authorList>
            <consortium name="DOE Joint Genome Institute"/>
            <consortium name="Mycorrhizal Genomics Consortium"/>
            <person name="Kohler A."/>
            <person name="Kuo A."/>
            <person name="Nagy L.G."/>
            <person name="Floudas D."/>
            <person name="Copeland A."/>
            <person name="Barry K.W."/>
            <person name="Cichocki N."/>
            <person name="Veneault-Fourrey C."/>
            <person name="LaButti K."/>
            <person name="Lindquist E.A."/>
            <person name="Lipzen A."/>
            <person name="Lundell T."/>
            <person name="Morin E."/>
            <person name="Murat C."/>
            <person name="Riley R."/>
            <person name="Ohm R."/>
            <person name="Sun H."/>
            <person name="Tunlid A."/>
            <person name="Henrissat B."/>
            <person name="Grigoriev I.V."/>
            <person name="Hibbett D.S."/>
            <person name="Martin F."/>
        </authorList>
    </citation>
    <scope>NUCLEOTIDE SEQUENCE [LARGE SCALE GENOMIC DNA]</scope>
    <source>
        <strain evidence="2">Foug A</strain>
    </source>
</reference>
<reference evidence="1 2" key="1">
    <citation type="submission" date="2014-04" db="EMBL/GenBank/DDBJ databases">
        <authorList>
            <consortium name="DOE Joint Genome Institute"/>
            <person name="Kuo A."/>
            <person name="Kohler A."/>
            <person name="Nagy L.G."/>
            <person name="Floudas D."/>
            <person name="Copeland A."/>
            <person name="Barry K.W."/>
            <person name="Cichocki N."/>
            <person name="Veneault-Fourrey C."/>
            <person name="LaButti K."/>
            <person name="Lindquist E.A."/>
            <person name="Lipzen A."/>
            <person name="Lundell T."/>
            <person name="Morin E."/>
            <person name="Murat C."/>
            <person name="Sun H."/>
            <person name="Tunlid A."/>
            <person name="Henrissat B."/>
            <person name="Grigoriev I.V."/>
            <person name="Hibbett D.S."/>
            <person name="Martin F."/>
            <person name="Nordberg H.P."/>
            <person name="Cantor M.N."/>
            <person name="Hua S.X."/>
        </authorList>
    </citation>
    <scope>NUCLEOTIDE SEQUENCE [LARGE SCALE GENOMIC DNA]</scope>
    <source>
        <strain evidence="1 2">Foug A</strain>
    </source>
</reference>
<feature type="non-terminal residue" evidence="1">
    <location>
        <position position="188"/>
    </location>
</feature>
<organism evidence="1 2">
    <name type="scientific">Scleroderma citrinum Foug A</name>
    <dbReference type="NCBI Taxonomy" id="1036808"/>
    <lineage>
        <taxon>Eukaryota</taxon>
        <taxon>Fungi</taxon>
        <taxon>Dikarya</taxon>
        <taxon>Basidiomycota</taxon>
        <taxon>Agaricomycotina</taxon>
        <taxon>Agaricomycetes</taxon>
        <taxon>Agaricomycetidae</taxon>
        <taxon>Boletales</taxon>
        <taxon>Sclerodermatineae</taxon>
        <taxon>Sclerodermataceae</taxon>
        <taxon>Scleroderma</taxon>
    </lineage>
</organism>
<dbReference type="EMBL" id="KN822026">
    <property type="protein sequence ID" value="KIM64881.1"/>
    <property type="molecule type" value="Genomic_DNA"/>
</dbReference>
<proteinExistence type="predicted"/>
<dbReference type="HOGENOM" id="CLU_1444295_0_0_1"/>
<dbReference type="AlphaFoldDB" id="A0A0C3EA59"/>
<dbReference type="InterPro" id="IPR043502">
    <property type="entry name" value="DNA/RNA_pol_sf"/>
</dbReference>
<evidence type="ECO:0000313" key="2">
    <source>
        <dbReference type="Proteomes" id="UP000053989"/>
    </source>
</evidence>
<protein>
    <recommendedName>
        <fullName evidence="3">Reverse transcriptase domain-containing protein</fullName>
    </recommendedName>
</protein>